<reference evidence="7" key="1">
    <citation type="journal article" date="2016" name="Insect Biochem. Mol. Biol.">
        <title>Multifaceted biological insights from a draft genome sequence of the tobacco hornworm moth, Manduca sexta.</title>
        <authorList>
            <person name="Kanost M.R."/>
            <person name="Arrese E.L."/>
            <person name="Cao X."/>
            <person name="Chen Y.R."/>
            <person name="Chellapilla S."/>
            <person name="Goldsmith M.R."/>
            <person name="Grosse-Wilde E."/>
            <person name="Heckel D.G."/>
            <person name="Herndon N."/>
            <person name="Jiang H."/>
            <person name="Papanicolaou A."/>
            <person name="Qu J."/>
            <person name="Soulages J.L."/>
            <person name="Vogel H."/>
            <person name="Walters J."/>
            <person name="Waterhouse R.M."/>
            <person name="Ahn S.J."/>
            <person name="Almeida F.C."/>
            <person name="An C."/>
            <person name="Aqrawi P."/>
            <person name="Bretschneider A."/>
            <person name="Bryant W.B."/>
            <person name="Bucks S."/>
            <person name="Chao H."/>
            <person name="Chevignon G."/>
            <person name="Christen J.M."/>
            <person name="Clarke D.F."/>
            <person name="Dittmer N.T."/>
            <person name="Ferguson L.C.F."/>
            <person name="Garavelou S."/>
            <person name="Gordon K.H.J."/>
            <person name="Gunaratna R.T."/>
            <person name="Han Y."/>
            <person name="Hauser F."/>
            <person name="He Y."/>
            <person name="Heidel-Fischer H."/>
            <person name="Hirsh A."/>
            <person name="Hu Y."/>
            <person name="Jiang H."/>
            <person name="Kalra D."/>
            <person name="Klinner C."/>
            <person name="Konig C."/>
            <person name="Kovar C."/>
            <person name="Kroll A.R."/>
            <person name="Kuwar S.S."/>
            <person name="Lee S.L."/>
            <person name="Lehman R."/>
            <person name="Li K."/>
            <person name="Li Z."/>
            <person name="Liang H."/>
            <person name="Lovelace S."/>
            <person name="Lu Z."/>
            <person name="Mansfield J.H."/>
            <person name="McCulloch K.J."/>
            <person name="Mathew T."/>
            <person name="Morton B."/>
            <person name="Muzny D.M."/>
            <person name="Neunemann D."/>
            <person name="Ongeri F."/>
            <person name="Pauchet Y."/>
            <person name="Pu L.L."/>
            <person name="Pyrousis I."/>
            <person name="Rao X.J."/>
            <person name="Redding A."/>
            <person name="Roesel C."/>
            <person name="Sanchez-Gracia A."/>
            <person name="Schaack S."/>
            <person name="Shukla A."/>
            <person name="Tetreau G."/>
            <person name="Wang Y."/>
            <person name="Xiong G.H."/>
            <person name="Traut W."/>
            <person name="Walsh T.K."/>
            <person name="Worley K.C."/>
            <person name="Wu D."/>
            <person name="Wu W."/>
            <person name="Wu Y.Q."/>
            <person name="Zhang X."/>
            <person name="Zou Z."/>
            <person name="Zucker H."/>
            <person name="Briscoe A.D."/>
            <person name="Burmester T."/>
            <person name="Clem R.J."/>
            <person name="Feyereisen R."/>
            <person name="Grimmelikhuijzen C.J.P."/>
            <person name="Hamodrakas S.J."/>
            <person name="Hansson B.S."/>
            <person name="Huguet E."/>
            <person name="Jermiin L.S."/>
            <person name="Lan Q."/>
            <person name="Lehman H.K."/>
            <person name="Lorenzen M."/>
            <person name="Merzendorfer H."/>
            <person name="Michalopoulos I."/>
            <person name="Morton D.B."/>
            <person name="Muthukrishnan S."/>
            <person name="Oakeshott J.G."/>
            <person name="Palmer W."/>
            <person name="Park Y."/>
            <person name="Passarelli A.L."/>
            <person name="Rozas J."/>
            <person name="Schwartz L.M."/>
            <person name="Smith W."/>
            <person name="Southgate A."/>
            <person name="Vilcinskas A."/>
            <person name="Vogt R."/>
            <person name="Wang P."/>
            <person name="Werren J."/>
            <person name="Yu X.Q."/>
            <person name="Zhou J.J."/>
            <person name="Brown S.J."/>
            <person name="Scherer S.E."/>
            <person name="Richards S."/>
            <person name="Blissard G.W."/>
        </authorList>
    </citation>
    <scope>NUCLEOTIDE SEQUENCE</scope>
</reference>
<feature type="compositionally biased region" description="Basic residues" evidence="4">
    <location>
        <begin position="523"/>
        <end position="533"/>
    </location>
</feature>
<dbReference type="Proteomes" id="UP000791440">
    <property type="component" value="Unassembled WGS sequence"/>
</dbReference>
<organism evidence="7 8">
    <name type="scientific">Manduca sexta</name>
    <name type="common">Tobacco hawkmoth</name>
    <name type="synonym">Tobacco hornworm</name>
    <dbReference type="NCBI Taxonomy" id="7130"/>
    <lineage>
        <taxon>Eukaryota</taxon>
        <taxon>Metazoa</taxon>
        <taxon>Ecdysozoa</taxon>
        <taxon>Arthropoda</taxon>
        <taxon>Hexapoda</taxon>
        <taxon>Insecta</taxon>
        <taxon>Pterygota</taxon>
        <taxon>Neoptera</taxon>
        <taxon>Endopterygota</taxon>
        <taxon>Lepidoptera</taxon>
        <taxon>Glossata</taxon>
        <taxon>Ditrysia</taxon>
        <taxon>Bombycoidea</taxon>
        <taxon>Sphingidae</taxon>
        <taxon>Sphinginae</taxon>
        <taxon>Sphingini</taxon>
        <taxon>Manduca</taxon>
    </lineage>
</organism>
<feature type="region of interest" description="Disordered" evidence="4">
    <location>
        <begin position="463"/>
        <end position="509"/>
    </location>
</feature>
<dbReference type="InterPro" id="IPR006085">
    <property type="entry name" value="XPG_DNA_repair_N"/>
</dbReference>
<accession>A0A922CWG9</accession>
<evidence type="ECO:0000256" key="3">
    <source>
        <dbReference type="ARBA" id="ARBA00023242"/>
    </source>
</evidence>
<dbReference type="SMART" id="SM00485">
    <property type="entry name" value="XPGN"/>
    <property type="match status" value="1"/>
</dbReference>
<feature type="domain" description="XPG-I" evidence="5">
    <location>
        <begin position="126"/>
        <end position="203"/>
    </location>
</feature>
<feature type="compositionally biased region" description="Basic and acidic residues" evidence="4">
    <location>
        <begin position="475"/>
        <end position="484"/>
    </location>
</feature>
<protein>
    <recommendedName>
        <fullName evidence="9">Flap endonuclease GEN</fullName>
    </recommendedName>
</protein>
<dbReference type="SMART" id="SM00484">
    <property type="entry name" value="XPGI"/>
    <property type="match status" value="1"/>
</dbReference>
<feature type="region of interest" description="Disordered" evidence="4">
    <location>
        <begin position="523"/>
        <end position="554"/>
    </location>
</feature>
<keyword evidence="1" id="KW-0540">Nuclease</keyword>
<dbReference type="Pfam" id="PF18704">
    <property type="entry name" value="Chromo_2"/>
    <property type="match status" value="1"/>
</dbReference>
<dbReference type="PANTHER" id="PTHR11081:SF70">
    <property type="entry name" value="FLAP ENDONUCLEASE GEN HOMOLOG 1"/>
    <property type="match status" value="1"/>
</dbReference>
<dbReference type="InterPro" id="IPR006086">
    <property type="entry name" value="XPG-I_dom"/>
</dbReference>
<evidence type="ECO:0000259" key="5">
    <source>
        <dbReference type="SMART" id="SM00484"/>
    </source>
</evidence>
<feature type="compositionally biased region" description="Basic residues" evidence="4">
    <location>
        <begin position="485"/>
        <end position="494"/>
    </location>
</feature>
<dbReference type="InterPro" id="IPR036279">
    <property type="entry name" value="5-3_exonuclease_C_sf"/>
</dbReference>
<keyword evidence="3" id="KW-0539">Nucleus</keyword>
<dbReference type="GO" id="GO:0017108">
    <property type="term" value="F:5'-flap endonuclease activity"/>
    <property type="evidence" value="ECO:0007669"/>
    <property type="project" value="TreeGrafter"/>
</dbReference>
<comment type="caution">
    <text evidence="7">The sequence shown here is derived from an EMBL/GenBank/DDBJ whole genome shotgun (WGS) entry which is preliminary data.</text>
</comment>
<evidence type="ECO:0000256" key="4">
    <source>
        <dbReference type="SAM" id="MobiDB-lite"/>
    </source>
</evidence>
<gene>
    <name evidence="7" type="ORF">O3G_MSEX013051</name>
</gene>
<evidence type="ECO:0000313" key="7">
    <source>
        <dbReference type="EMBL" id="KAG6462095.1"/>
    </source>
</evidence>
<evidence type="ECO:0000256" key="2">
    <source>
        <dbReference type="ARBA" id="ARBA00022801"/>
    </source>
</evidence>
<reference evidence="7" key="2">
    <citation type="submission" date="2020-12" db="EMBL/GenBank/DDBJ databases">
        <authorList>
            <person name="Kanost M."/>
        </authorList>
    </citation>
    <scope>NUCLEOTIDE SEQUENCE</scope>
</reference>
<dbReference type="PANTHER" id="PTHR11081">
    <property type="entry name" value="FLAP ENDONUCLEASE FAMILY MEMBER"/>
    <property type="match status" value="1"/>
</dbReference>
<dbReference type="GO" id="GO:0000400">
    <property type="term" value="F:four-way junction DNA binding"/>
    <property type="evidence" value="ECO:0007669"/>
    <property type="project" value="TreeGrafter"/>
</dbReference>
<dbReference type="InterPro" id="IPR041012">
    <property type="entry name" value="GEN_chromo"/>
</dbReference>
<dbReference type="AlphaFoldDB" id="A0A922CWG9"/>
<feature type="domain" description="XPG N-terminal" evidence="6">
    <location>
        <begin position="1"/>
        <end position="95"/>
    </location>
</feature>
<dbReference type="InterPro" id="IPR029060">
    <property type="entry name" value="PIN-like_dom_sf"/>
</dbReference>
<feature type="compositionally biased region" description="Polar residues" evidence="4">
    <location>
        <begin position="497"/>
        <end position="509"/>
    </location>
</feature>
<evidence type="ECO:0000256" key="1">
    <source>
        <dbReference type="ARBA" id="ARBA00022722"/>
    </source>
</evidence>
<name>A0A922CWG9_MANSE</name>
<dbReference type="PRINTS" id="PR00853">
    <property type="entry name" value="XPGRADSUPER"/>
</dbReference>
<dbReference type="Pfam" id="PF00752">
    <property type="entry name" value="XPG_N"/>
    <property type="match status" value="1"/>
</dbReference>
<dbReference type="Pfam" id="PF00867">
    <property type="entry name" value="XPG_I"/>
    <property type="match status" value="1"/>
</dbReference>
<dbReference type="SUPFAM" id="SSF88723">
    <property type="entry name" value="PIN domain-like"/>
    <property type="match status" value="1"/>
</dbReference>
<proteinExistence type="predicted"/>
<keyword evidence="2" id="KW-0378">Hydrolase</keyword>
<dbReference type="EMBL" id="JH668809">
    <property type="protein sequence ID" value="KAG6462095.1"/>
    <property type="molecule type" value="Genomic_DNA"/>
</dbReference>
<dbReference type="CDD" id="cd09869">
    <property type="entry name" value="PIN_GEN1"/>
    <property type="match status" value="1"/>
</dbReference>
<dbReference type="InterPro" id="IPR006084">
    <property type="entry name" value="XPG/Rad2"/>
</dbReference>
<evidence type="ECO:0000259" key="6">
    <source>
        <dbReference type="SMART" id="SM00485"/>
    </source>
</evidence>
<dbReference type="SUPFAM" id="SSF47807">
    <property type="entry name" value="5' to 3' exonuclease, C-terminal subdomain"/>
    <property type="match status" value="1"/>
</dbReference>
<keyword evidence="8" id="KW-1185">Reference proteome</keyword>
<evidence type="ECO:0008006" key="9">
    <source>
        <dbReference type="Google" id="ProtNLM"/>
    </source>
</evidence>
<evidence type="ECO:0000313" key="8">
    <source>
        <dbReference type="Proteomes" id="UP000791440"/>
    </source>
</evidence>
<sequence length="726" mass="81693">MGIKGLWTVLSPYSEKKSLHEIRGETVAIDLSGWVCDSQNVTEYHVQPKLYLRNLFFRTVYLVLADINPVFVLEGDAPELKRDVMAARNAIQFRGAAPKTGSRTNKPSVTRNRFKGVLRECENLLKSMGVQCIKGSGEAEATCAMLNSQGLVDAVISQDSDCFAYGARRVYRNFSVSTAAGAGAMQGSVDCYDAAYMYESNGFGRNKMVALALLCGSDYNVGACGSSINTAVQFLHTVPESDIIPRLLSWVLDPAQFEERSRWASAPGRCDRCGHVGRTHLRNGCPVCATHRGCTDLGHKSKVAEVKRELSLRSRALSCGIPFPEPKVMKEFLHSTEEKIDIDSLKRPVPSLIQFTKLMKGKLDWSERYCVEKFLPVLTKWHLQENVPSRTIKPITIKKKRSPRGVPSYEVLWGDIDGSYDALIPDDQFDDNEDPSMAWFTTERQDLMRQYYPDVVEAYEESIKKPVKEKRPRKQKETNEDNKGKPKRKTKKPSKLVNVNKSHKSLGNNSAVLNTSVSINKLKRKIKSKKKGNQKTIDSFIARKKRKSKHSTSNLRSLRCSFKNMGLGSDVDQQTDEKENNNVNKHLLSMLNDTGGDVNESDLSAIIDDIVSRQPVTKTAKVDNKLVKLVFDKYSTPKKSTLRKSMLNKVNNHCSTPKDSPIRKHSFRFSTNSFNKSLNSKVNTSYFFEKITDDRDAFEISLEYKHKSAVILDSNLTDLSLPDVQL</sequence>
<dbReference type="Gene3D" id="3.40.50.1010">
    <property type="entry name" value="5'-nuclease"/>
    <property type="match status" value="1"/>
</dbReference>